<evidence type="ECO:0000259" key="1">
    <source>
        <dbReference type="SMART" id="SM00849"/>
    </source>
</evidence>
<dbReference type="GO" id="GO:0016787">
    <property type="term" value="F:hydrolase activity"/>
    <property type="evidence" value="ECO:0007669"/>
    <property type="project" value="UniProtKB-KW"/>
</dbReference>
<reference evidence="2" key="1">
    <citation type="journal article" date="2015" name="Proc. Natl. Acad. Sci. U.S.A.">
        <title>Networks of energetic and metabolic interactions define dynamics in microbial communities.</title>
        <authorList>
            <person name="Embree M."/>
            <person name="Liu J.K."/>
            <person name="Al-Bassam M.M."/>
            <person name="Zengler K."/>
        </authorList>
    </citation>
    <scope>NUCLEOTIDE SEQUENCE</scope>
</reference>
<organism evidence="2">
    <name type="scientific">hydrocarbon metagenome</name>
    <dbReference type="NCBI Taxonomy" id="938273"/>
    <lineage>
        <taxon>unclassified sequences</taxon>
        <taxon>metagenomes</taxon>
        <taxon>ecological metagenomes</taxon>
    </lineage>
</organism>
<dbReference type="PANTHER" id="PTHR47619:SF1">
    <property type="entry name" value="EXODEOXYRIBONUCLEASE WALJ"/>
    <property type="match status" value="1"/>
</dbReference>
<protein>
    <submittedName>
        <fullName evidence="2">Metal-dependent hydrolase of the beta-lactamase superfamily i</fullName>
    </submittedName>
</protein>
<dbReference type="Pfam" id="PF12706">
    <property type="entry name" value="Lactamase_B_2"/>
    <property type="match status" value="1"/>
</dbReference>
<evidence type="ECO:0000313" key="2">
    <source>
        <dbReference type="EMBL" id="KUG14262.1"/>
    </source>
</evidence>
<dbReference type="Gene3D" id="3.60.15.10">
    <property type="entry name" value="Ribonuclease Z/Hydroxyacylglutathione hydrolase-like"/>
    <property type="match status" value="1"/>
</dbReference>
<dbReference type="PANTHER" id="PTHR47619">
    <property type="entry name" value="METALLO-HYDROLASE YYCJ-RELATED"/>
    <property type="match status" value="1"/>
</dbReference>
<comment type="caution">
    <text evidence="2">The sequence shown here is derived from an EMBL/GenBank/DDBJ whole genome shotgun (WGS) entry which is preliminary data.</text>
</comment>
<sequence length="262" mass="28530">MECIALASGSSGNCLYIESNDAALLIDAGLSRKEILARLDRAGGRAEILQAILVTHEHIDHLRGVFPLARSLGIPVYATGGTLHEFIRCRGNTVMPVELVRCRFGECHPIGNFRIEACPTSHDAREPCAFRVAENGVSIGCCTDTGIITPEMEAWLARCDALVLESNHCPEMLRAGPYPEVLKRRIRSRHGHLSNPDAASCIRNLAAQLHHVMLTHLSEVNNTPEKALVSAREGAGLFIDDLLITLASNPCPGQEWPGRMSI</sequence>
<dbReference type="EMBL" id="LNQE01001680">
    <property type="protein sequence ID" value="KUG14262.1"/>
    <property type="molecule type" value="Genomic_DNA"/>
</dbReference>
<dbReference type="AlphaFoldDB" id="A0A0W8F042"/>
<feature type="domain" description="Metallo-beta-lactamase" evidence="1">
    <location>
        <begin position="11"/>
        <end position="192"/>
    </location>
</feature>
<keyword evidence="2" id="KW-0378">Hydrolase</keyword>
<dbReference type="SUPFAM" id="SSF56281">
    <property type="entry name" value="Metallo-hydrolase/oxidoreductase"/>
    <property type="match status" value="1"/>
</dbReference>
<dbReference type="InterPro" id="IPR036866">
    <property type="entry name" value="RibonucZ/Hydroxyglut_hydro"/>
</dbReference>
<accession>A0A0W8F042</accession>
<name>A0A0W8F042_9ZZZZ</name>
<dbReference type="InterPro" id="IPR052533">
    <property type="entry name" value="WalJ/YycJ-like"/>
</dbReference>
<dbReference type="InterPro" id="IPR001279">
    <property type="entry name" value="Metallo-B-lactamas"/>
</dbReference>
<gene>
    <name evidence="2" type="ORF">ASZ90_016095</name>
</gene>
<proteinExistence type="predicted"/>
<dbReference type="SMART" id="SM00849">
    <property type="entry name" value="Lactamase_B"/>
    <property type="match status" value="1"/>
</dbReference>